<protein>
    <submittedName>
        <fullName evidence="1">Putative ovule protein</fullName>
    </submittedName>
</protein>
<reference evidence="1" key="1">
    <citation type="submission" date="2015-12" db="EMBL/GenBank/DDBJ databases">
        <title>Gene expression during late stages of embryo sac development: a critical building block for successful pollen-pistil interactions.</title>
        <authorList>
            <person name="Liu Y."/>
            <person name="Joly V."/>
            <person name="Sabar M."/>
            <person name="Matton D.P."/>
        </authorList>
    </citation>
    <scope>NUCLEOTIDE SEQUENCE</scope>
</reference>
<proteinExistence type="predicted"/>
<evidence type="ECO:0000313" key="1">
    <source>
        <dbReference type="EMBL" id="JAP24992.1"/>
    </source>
</evidence>
<dbReference type="EMBL" id="GEDG01013774">
    <property type="protein sequence ID" value="JAP24992.1"/>
    <property type="molecule type" value="Transcribed_RNA"/>
</dbReference>
<accession>A0A0V0HYS8</accession>
<organism evidence="1">
    <name type="scientific">Solanum chacoense</name>
    <name type="common">Chaco potato</name>
    <dbReference type="NCBI Taxonomy" id="4108"/>
    <lineage>
        <taxon>Eukaryota</taxon>
        <taxon>Viridiplantae</taxon>
        <taxon>Streptophyta</taxon>
        <taxon>Embryophyta</taxon>
        <taxon>Tracheophyta</taxon>
        <taxon>Spermatophyta</taxon>
        <taxon>Magnoliopsida</taxon>
        <taxon>eudicotyledons</taxon>
        <taxon>Gunneridae</taxon>
        <taxon>Pentapetalae</taxon>
        <taxon>asterids</taxon>
        <taxon>lamiids</taxon>
        <taxon>Solanales</taxon>
        <taxon>Solanaceae</taxon>
        <taxon>Solanoideae</taxon>
        <taxon>Solaneae</taxon>
        <taxon>Solanum</taxon>
    </lineage>
</organism>
<dbReference type="AlphaFoldDB" id="A0A0V0HYS8"/>
<name>A0A0V0HYS8_SOLCH</name>
<sequence>MISTVGFLKHFGLGVNKRKLIAQTYQYIMGRNRIANVPHVLRSLDLNEWFFDRLKNGGHGLLGNYVIGSVEDFDEDYAEHLQKIQATEHPFIPFIN</sequence>